<name>A0A3R6HAS3_9FIRM</name>
<comment type="caution">
    <text evidence="2">The sequence shown here is derived from an EMBL/GenBank/DDBJ whole genome shotgun (WGS) entry which is preliminary data.</text>
</comment>
<organism evidence="2 3">
    <name type="scientific">Coprococcus comes</name>
    <dbReference type="NCBI Taxonomy" id="410072"/>
    <lineage>
        <taxon>Bacteria</taxon>
        <taxon>Bacillati</taxon>
        <taxon>Bacillota</taxon>
        <taxon>Clostridia</taxon>
        <taxon>Lachnospirales</taxon>
        <taxon>Lachnospiraceae</taxon>
        <taxon>Coprococcus</taxon>
    </lineage>
</organism>
<evidence type="ECO:0000313" key="2">
    <source>
        <dbReference type="EMBL" id="RHG59173.1"/>
    </source>
</evidence>
<feature type="coiled-coil region" evidence="1">
    <location>
        <begin position="369"/>
        <end position="431"/>
    </location>
</feature>
<dbReference type="AlphaFoldDB" id="A0A3R6HAS3"/>
<evidence type="ECO:0000313" key="3">
    <source>
        <dbReference type="Proteomes" id="UP000286595"/>
    </source>
</evidence>
<sequence>MDSAVLDAGIAAQQLQLVNAIVDEDRQYATRLTITRTDNENVSESVISTVISWLMKKKVLSKEHCDSFREGNYSTPDGWNGTTELEQGKTALASKRNSGVPGCVVWAMELDEQDHRLIYGRWHTRLGIIGNADSCIVNIQLSRYIVRGFIGEAAPPIPSTPRIVKMLFSDEANVVRVGSTFLNDKPIYLTSETLTSKFIPDLTDPNRTLSLILITTDEESKLPVRNLKNLTKQLFGMADIYVLDWHDRALMDTYREAFLKNTPAYDYGIECSSLKIYCKPVDLTVPADNEMGMAYAKYLIDRYTRHGENRFINVLRQGICRASDRVAGDILSIADVRWLDGIDEAKRLSSRIKKLKQRVKGDFGGNETVDSLRDEISGLQKDIADWEEIASELETSNSEAAAKIDMLTRDAMRLENEKRAVERKLEMTELEQLNANALNGIRKALTVVPENLTQLLDLAKVLYSDRIVILPDAYRSAKKFDGILTEEWEILVAVATTLWDLCFKETVNDRLGSEFKKRTGYELARGESGTTCAMPNLMKLRKRMYKGNEIDISPHVKGRNIKAAFRLHFYIDRDEEKIVIGHAGEHMDTAGTPRR</sequence>
<dbReference type="Proteomes" id="UP000286595">
    <property type="component" value="Unassembled WGS sequence"/>
</dbReference>
<protein>
    <submittedName>
        <fullName evidence="2">Uncharacterized protein</fullName>
    </submittedName>
</protein>
<evidence type="ECO:0000256" key="1">
    <source>
        <dbReference type="SAM" id="Coils"/>
    </source>
</evidence>
<accession>A0A3R6HAS3</accession>
<dbReference type="RefSeq" id="WP_118218801.1">
    <property type="nucleotide sequence ID" value="NZ_QRIM01000015.1"/>
</dbReference>
<dbReference type="Gene3D" id="1.10.287.1490">
    <property type="match status" value="1"/>
</dbReference>
<gene>
    <name evidence="2" type="ORF">DW252_12265</name>
</gene>
<proteinExistence type="predicted"/>
<dbReference type="EMBL" id="QRIM01000015">
    <property type="protein sequence ID" value="RHG59173.1"/>
    <property type="molecule type" value="Genomic_DNA"/>
</dbReference>
<keyword evidence="1" id="KW-0175">Coiled coil</keyword>
<reference evidence="2 3" key="1">
    <citation type="submission" date="2018-08" db="EMBL/GenBank/DDBJ databases">
        <title>A genome reference for cultivated species of the human gut microbiota.</title>
        <authorList>
            <person name="Zou Y."/>
            <person name="Xue W."/>
            <person name="Luo G."/>
        </authorList>
    </citation>
    <scope>NUCLEOTIDE SEQUENCE [LARGE SCALE GENOMIC DNA]</scope>
    <source>
        <strain evidence="2 3">AM22-12LB</strain>
    </source>
</reference>